<reference evidence="2" key="1">
    <citation type="submission" date="2023-02" db="EMBL/GenBank/DDBJ databases">
        <title>Genome of toxic invasive species Heracleum sosnowskyi carries increased number of genes despite the absence of recent whole-genome duplications.</title>
        <authorList>
            <person name="Schelkunov M."/>
            <person name="Shtratnikova V."/>
            <person name="Makarenko M."/>
            <person name="Klepikova A."/>
            <person name="Omelchenko D."/>
            <person name="Novikova G."/>
            <person name="Obukhova E."/>
            <person name="Bogdanov V."/>
            <person name="Penin A."/>
            <person name="Logacheva M."/>
        </authorList>
    </citation>
    <scope>NUCLEOTIDE SEQUENCE</scope>
    <source>
        <strain evidence="2">Hsosn_3</strain>
        <tissue evidence="2">Leaf</tissue>
    </source>
</reference>
<reference evidence="2" key="2">
    <citation type="submission" date="2023-05" db="EMBL/GenBank/DDBJ databases">
        <authorList>
            <person name="Schelkunov M.I."/>
        </authorList>
    </citation>
    <scope>NUCLEOTIDE SEQUENCE</scope>
    <source>
        <strain evidence="2">Hsosn_3</strain>
        <tissue evidence="2">Leaf</tissue>
    </source>
</reference>
<feature type="compositionally biased region" description="Pro residues" evidence="1">
    <location>
        <begin position="15"/>
        <end position="28"/>
    </location>
</feature>
<name>A0AAD8I6A7_9APIA</name>
<evidence type="ECO:0000256" key="1">
    <source>
        <dbReference type="SAM" id="MobiDB-lite"/>
    </source>
</evidence>
<gene>
    <name evidence="2" type="ORF">POM88_026580</name>
</gene>
<accession>A0AAD8I6A7</accession>
<sequence length="102" mass="11609">MVLTAPSLGFRHPSDMPPPQYKPVPPEYRTPVHKPASKDTLYYHKPTVPVIPQHPETFMKPLVWNHTPSPAAKHPVYSGDKPRTPPPPSTQENRKLDKPRLH</sequence>
<feature type="region of interest" description="Disordered" evidence="1">
    <location>
        <begin position="1"/>
        <end position="40"/>
    </location>
</feature>
<comment type="caution">
    <text evidence="2">The sequence shown here is derived from an EMBL/GenBank/DDBJ whole genome shotgun (WGS) entry which is preliminary data.</text>
</comment>
<protein>
    <submittedName>
        <fullName evidence="2">Uncharacterized protein</fullName>
    </submittedName>
</protein>
<evidence type="ECO:0000313" key="3">
    <source>
        <dbReference type="Proteomes" id="UP001237642"/>
    </source>
</evidence>
<organism evidence="2 3">
    <name type="scientific">Heracleum sosnowskyi</name>
    <dbReference type="NCBI Taxonomy" id="360622"/>
    <lineage>
        <taxon>Eukaryota</taxon>
        <taxon>Viridiplantae</taxon>
        <taxon>Streptophyta</taxon>
        <taxon>Embryophyta</taxon>
        <taxon>Tracheophyta</taxon>
        <taxon>Spermatophyta</taxon>
        <taxon>Magnoliopsida</taxon>
        <taxon>eudicotyledons</taxon>
        <taxon>Gunneridae</taxon>
        <taxon>Pentapetalae</taxon>
        <taxon>asterids</taxon>
        <taxon>campanulids</taxon>
        <taxon>Apiales</taxon>
        <taxon>Apiaceae</taxon>
        <taxon>Apioideae</taxon>
        <taxon>apioid superclade</taxon>
        <taxon>Tordylieae</taxon>
        <taxon>Tordyliinae</taxon>
        <taxon>Heracleum</taxon>
    </lineage>
</organism>
<keyword evidence="3" id="KW-1185">Reference proteome</keyword>
<dbReference type="EMBL" id="JAUIZM010000006">
    <property type="protein sequence ID" value="KAK1379836.1"/>
    <property type="molecule type" value="Genomic_DNA"/>
</dbReference>
<feature type="compositionally biased region" description="Basic and acidic residues" evidence="1">
    <location>
        <begin position="92"/>
        <end position="102"/>
    </location>
</feature>
<dbReference type="AlphaFoldDB" id="A0AAD8I6A7"/>
<evidence type="ECO:0000313" key="2">
    <source>
        <dbReference type="EMBL" id="KAK1379836.1"/>
    </source>
</evidence>
<dbReference type="Proteomes" id="UP001237642">
    <property type="component" value="Unassembled WGS sequence"/>
</dbReference>
<proteinExistence type="predicted"/>
<feature type="region of interest" description="Disordered" evidence="1">
    <location>
        <begin position="62"/>
        <end position="102"/>
    </location>
</feature>